<dbReference type="EMBL" id="JBHSBU010000001">
    <property type="protein sequence ID" value="MFC4158900.1"/>
    <property type="molecule type" value="Genomic_DNA"/>
</dbReference>
<evidence type="ECO:0000313" key="12">
    <source>
        <dbReference type="EMBL" id="MFC4158900.1"/>
    </source>
</evidence>
<evidence type="ECO:0000256" key="9">
    <source>
        <dbReference type="SAM" id="MobiDB-lite"/>
    </source>
</evidence>
<name>A0ABV8MNT2_9NEIS</name>
<evidence type="ECO:0000256" key="8">
    <source>
        <dbReference type="ARBA" id="ARBA00023136"/>
    </source>
</evidence>
<dbReference type="Gene3D" id="2.30.42.10">
    <property type="match status" value="1"/>
</dbReference>
<dbReference type="InterPro" id="IPR001478">
    <property type="entry name" value="PDZ"/>
</dbReference>
<dbReference type="InterPro" id="IPR036034">
    <property type="entry name" value="PDZ_sf"/>
</dbReference>
<proteinExistence type="predicted"/>
<keyword evidence="3" id="KW-1003">Cell membrane</keyword>
<evidence type="ECO:0000256" key="4">
    <source>
        <dbReference type="ARBA" id="ARBA00022519"/>
    </source>
</evidence>
<dbReference type="Proteomes" id="UP001595791">
    <property type="component" value="Unassembled WGS sequence"/>
</dbReference>
<evidence type="ECO:0000313" key="13">
    <source>
        <dbReference type="Proteomes" id="UP001595791"/>
    </source>
</evidence>
<sequence length="278" mass="29008">MIVRLPDSPWFYRAVNLGLLGCLAWQASSLGWLLLAPRPLPPLAAPPEPGSVAAPTDLGPLTRLFSATAGGPEQPSTLNLKLKGVIAARGDWPAVAVLIGGSGKENAFKAGDEVESGARLAEVNGDHVIIDNRGRRERVELDSKPAPSLNSMMPPPPPSLALTPGMAPPAPLPLPGDERSLNRRSLAGGLQGLNISDWARGIAPAPAGGILIENVGAQPLAPMLGLQNGDVLKMVNGAPLAKTSDISSVYSAFSRDSQINLTVLRHGAPLTLRYRIVP</sequence>
<evidence type="ECO:0000256" key="1">
    <source>
        <dbReference type="ARBA" id="ARBA00004533"/>
    </source>
</evidence>
<keyword evidence="2" id="KW-0813">Transport</keyword>
<feature type="region of interest" description="Disordered" evidence="9">
    <location>
        <begin position="143"/>
        <end position="170"/>
    </location>
</feature>
<dbReference type="SUPFAM" id="SSF50156">
    <property type="entry name" value="PDZ domain-like"/>
    <property type="match status" value="1"/>
</dbReference>
<dbReference type="RefSeq" id="WP_378162071.1">
    <property type="nucleotide sequence ID" value="NZ_JBHSBU010000001.1"/>
</dbReference>
<comment type="caution">
    <text evidence="12">The sequence shown here is derived from an EMBL/GenBank/DDBJ whole genome shotgun (WGS) entry which is preliminary data.</text>
</comment>
<dbReference type="InterPro" id="IPR024961">
    <property type="entry name" value="T2SS_GspC_N"/>
</dbReference>
<evidence type="ECO:0000256" key="2">
    <source>
        <dbReference type="ARBA" id="ARBA00022448"/>
    </source>
</evidence>
<feature type="domain" description="Type II secretion system protein GspC N-terminal" evidence="10">
    <location>
        <begin position="20"/>
        <end position="140"/>
    </location>
</feature>
<accession>A0ABV8MNT2</accession>
<evidence type="ECO:0000259" key="10">
    <source>
        <dbReference type="Pfam" id="PF11356"/>
    </source>
</evidence>
<evidence type="ECO:0000256" key="6">
    <source>
        <dbReference type="ARBA" id="ARBA00022927"/>
    </source>
</evidence>
<dbReference type="Pfam" id="PF11356">
    <property type="entry name" value="T2SSC"/>
    <property type="match status" value="1"/>
</dbReference>
<dbReference type="Gene3D" id="2.30.30.830">
    <property type="match status" value="1"/>
</dbReference>
<keyword evidence="13" id="KW-1185">Reference proteome</keyword>
<organism evidence="12 13">
    <name type="scientific">Chitinimonas lacunae</name>
    <dbReference type="NCBI Taxonomy" id="1963018"/>
    <lineage>
        <taxon>Bacteria</taxon>
        <taxon>Pseudomonadati</taxon>
        <taxon>Pseudomonadota</taxon>
        <taxon>Betaproteobacteria</taxon>
        <taxon>Neisseriales</taxon>
        <taxon>Chitinibacteraceae</taxon>
        <taxon>Chitinimonas</taxon>
    </lineage>
</organism>
<keyword evidence="4" id="KW-0997">Cell inner membrane</keyword>
<evidence type="ECO:0000259" key="11">
    <source>
        <dbReference type="Pfam" id="PF13180"/>
    </source>
</evidence>
<evidence type="ECO:0000256" key="3">
    <source>
        <dbReference type="ARBA" id="ARBA00022475"/>
    </source>
</evidence>
<reference evidence="13" key="1">
    <citation type="journal article" date="2019" name="Int. J. Syst. Evol. Microbiol.">
        <title>The Global Catalogue of Microorganisms (GCM) 10K type strain sequencing project: providing services to taxonomists for standard genome sequencing and annotation.</title>
        <authorList>
            <consortium name="The Broad Institute Genomics Platform"/>
            <consortium name="The Broad Institute Genome Sequencing Center for Infectious Disease"/>
            <person name="Wu L."/>
            <person name="Ma J."/>
        </authorList>
    </citation>
    <scope>NUCLEOTIDE SEQUENCE [LARGE SCALE GENOMIC DNA]</scope>
    <source>
        <strain evidence="13">LMG 29894</strain>
    </source>
</reference>
<comment type="subcellular location">
    <subcellularLocation>
        <location evidence="1">Cell inner membrane</location>
    </subcellularLocation>
</comment>
<evidence type="ECO:0000256" key="7">
    <source>
        <dbReference type="ARBA" id="ARBA00022989"/>
    </source>
</evidence>
<keyword evidence="8" id="KW-0472">Membrane</keyword>
<keyword evidence="5" id="KW-0812">Transmembrane</keyword>
<keyword evidence="7" id="KW-1133">Transmembrane helix</keyword>
<protein>
    <submittedName>
        <fullName evidence="12">Type II secretion system protein N</fullName>
    </submittedName>
</protein>
<evidence type="ECO:0000256" key="5">
    <source>
        <dbReference type="ARBA" id="ARBA00022692"/>
    </source>
</evidence>
<dbReference type="Pfam" id="PF13180">
    <property type="entry name" value="PDZ_2"/>
    <property type="match status" value="1"/>
</dbReference>
<keyword evidence="6" id="KW-0653">Protein transport</keyword>
<feature type="domain" description="PDZ" evidence="11">
    <location>
        <begin position="209"/>
        <end position="273"/>
    </location>
</feature>
<gene>
    <name evidence="12" type="ORF">ACFOW7_05930</name>
</gene>